<feature type="region of interest" description="Disordered" evidence="1">
    <location>
        <begin position="96"/>
        <end position="115"/>
    </location>
</feature>
<dbReference type="OrthoDB" id="4249004at2"/>
<evidence type="ECO:0008006" key="4">
    <source>
        <dbReference type="Google" id="ProtNLM"/>
    </source>
</evidence>
<dbReference type="AlphaFoldDB" id="A0A5B0BE17"/>
<sequence length="208" mass="21489">MLVDQRARRVGSLAGVAVAAVMGLAGCSDDSDSAADKKPSAQSSPTADAEKTGDDASASAQTPAVDRSTAEKAVAGWVAAVIKGDPEGTCLLMAEPASGSEPAKVGDETTCGDDAPERKEMEKTLGQFKESFTPEPPSEDPKVKVTQAPAAGDKVLVPADKITVDGQALDKIVLSHSTGVTQDQLDIKVESSKIKDAWYVTNLDFDIG</sequence>
<comment type="caution">
    <text evidence="2">The sequence shown here is derived from an EMBL/GenBank/DDBJ whole genome shotgun (WGS) entry which is preliminary data.</text>
</comment>
<keyword evidence="3" id="KW-1185">Reference proteome</keyword>
<dbReference type="EMBL" id="VDFC01000028">
    <property type="protein sequence ID" value="KAA0940453.1"/>
    <property type="molecule type" value="Genomic_DNA"/>
</dbReference>
<name>A0A5B0BE17_9ACTN</name>
<feature type="region of interest" description="Disordered" evidence="1">
    <location>
        <begin position="27"/>
        <end position="70"/>
    </location>
</feature>
<evidence type="ECO:0000256" key="1">
    <source>
        <dbReference type="SAM" id="MobiDB-lite"/>
    </source>
</evidence>
<protein>
    <recommendedName>
        <fullName evidence="4">Lipoprotein</fullName>
    </recommendedName>
</protein>
<dbReference type="Proteomes" id="UP000324965">
    <property type="component" value="Unassembled WGS sequence"/>
</dbReference>
<evidence type="ECO:0000313" key="3">
    <source>
        <dbReference type="Proteomes" id="UP000324965"/>
    </source>
</evidence>
<accession>A0A5B0BE17</accession>
<dbReference type="PROSITE" id="PS51257">
    <property type="entry name" value="PROKAR_LIPOPROTEIN"/>
    <property type="match status" value="1"/>
</dbReference>
<organism evidence="2 3">
    <name type="scientific">Streptomyces apricus</name>
    <dbReference type="NCBI Taxonomy" id="1828112"/>
    <lineage>
        <taxon>Bacteria</taxon>
        <taxon>Bacillati</taxon>
        <taxon>Actinomycetota</taxon>
        <taxon>Actinomycetes</taxon>
        <taxon>Kitasatosporales</taxon>
        <taxon>Streptomycetaceae</taxon>
        <taxon>Streptomyces</taxon>
    </lineage>
</organism>
<gene>
    <name evidence="2" type="ORF">FGF04_09940</name>
</gene>
<proteinExistence type="predicted"/>
<evidence type="ECO:0000313" key="2">
    <source>
        <dbReference type="EMBL" id="KAA0940453.1"/>
    </source>
</evidence>
<reference evidence="2 3" key="1">
    <citation type="submission" date="2019-05" db="EMBL/GenBank/DDBJ databases">
        <authorList>
            <person name="Hariharan J."/>
            <person name="Choudoir M.J."/>
            <person name="Diebold P."/>
            <person name="Panke-Buisse K."/>
            <person name="Buckley D.H."/>
        </authorList>
    </citation>
    <scope>NUCLEOTIDE SEQUENCE [LARGE SCALE GENOMIC DNA]</scope>
    <source>
        <strain evidence="2 3">SUN51</strain>
    </source>
</reference>